<dbReference type="PANTHER" id="PTHR30283:SF4">
    <property type="entry name" value="PEROXIDE STRESS RESISTANCE PROTEIN YAAA"/>
    <property type="match status" value="1"/>
</dbReference>
<dbReference type="PANTHER" id="PTHR30283">
    <property type="entry name" value="PEROXIDE STRESS RESPONSE PROTEIN YAAA"/>
    <property type="match status" value="1"/>
</dbReference>
<reference evidence="2" key="1">
    <citation type="submission" date="2020-05" db="EMBL/GenBank/DDBJ databases">
        <authorList>
            <person name="Chiriac C."/>
            <person name="Salcher M."/>
            <person name="Ghai R."/>
            <person name="Kavagutti S V."/>
        </authorList>
    </citation>
    <scope>NUCLEOTIDE SEQUENCE</scope>
</reference>
<gene>
    <name evidence="2" type="ORF">UFOPK4098_01388</name>
</gene>
<dbReference type="InterPro" id="IPR005583">
    <property type="entry name" value="YaaA"/>
</dbReference>
<accession>A0A6J7RKD0</accession>
<evidence type="ECO:0000256" key="1">
    <source>
        <dbReference type="SAM" id="MobiDB-lite"/>
    </source>
</evidence>
<dbReference type="EMBL" id="CAFBPN010000110">
    <property type="protein sequence ID" value="CAB5029309.1"/>
    <property type="molecule type" value="Genomic_DNA"/>
</dbReference>
<dbReference type="AlphaFoldDB" id="A0A6J7RKD0"/>
<protein>
    <submittedName>
        <fullName evidence="2">Unannotated protein</fullName>
    </submittedName>
</protein>
<dbReference type="GO" id="GO:0033194">
    <property type="term" value="P:response to hydroperoxide"/>
    <property type="evidence" value="ECO:0007669"/>
    <property type="project" value="TreeGrafter"/>
</dbReference>
<proteinExistence type="predicted"/>
<sequence>MPPQKNMFVLLPPSEGKAEGGTPRTKWSPSQGTFGKALGPTRRLIAATLAAQDGGSAALLGVSGKHLERAQAANSSLAGSATLSACERYTGVVWGHLDLPTLTAAQRNFACNHIVVLSGLLGAVLGADPTPDYKLKMSARLAVENTAVQTLSKLWRESVSTAINNFCAGHIVVDVLPQDHRGIFLPSQVQLQGYISIDLVTKSNGKAGGHDAKAAKGLLVRHLFSTTKNLHSTDQILDRIASFSHPQFKVVTKVN</sequence>
<feature type="region of interest" description="Disordered" evidence="1">
    <location>
        <begin position="1"/>
        <end position="33"/>
    </location>
</feature>
<dbReference type="Pfam" id="PF03883">
    <property type="entry name" value="H2O2_YaaD"/>
    <property type="match status" value="1"/>
</dbReference>
<organism evidence="2">
    <name type="scientific">freshwater metagenome</name>
    <dbReference type="NCBI Taxonomy" id="449393"/>
    <lineage>
        <taxon>unclassified sequences</taxon>
        <taxon>metagenomes</taxon>
        <taxon>ecological metagenomes</taxon>
    </lineage>
</organism>
<evidence type="ECO:0000313" key="2">
    <source>
        <dbReference type="EMBL" id="CAB5029309.1"/>
    </source>
</evidence>
<dbReference type="GO" id="GO:0005829">
    <property type="term" value="C:cytosol"/>
    <property type="evidence" value="ECO:0007669"/>
    <property type="project" value="TreeGrafter"/>
</dbReference>
<name>A0A6J7RKD0_9ZZZZ</name>